<evidence type="ECO:0000256" key="2">
    <source>
        <dbReference type="ARBA" id="ARBA00022576"/>
    </source>
</evidence>
<dbReference type="GO" id="GO:0010285">
    <property type="term" value="F:L,L-diaminopimelate aminotransferase activity"/>
    <property type="evidence" value="ECO:0007669"/>
    <property type="project" value="UniProtKB-EC"/>
</dbReference>
<dbReference type="InterPro" id="IPR019877">
    <property type="entry name" value="DapC"/>
</dbReference>
<evidence type="ECO:0000313" key="6">
    <source>
        <dbReference type="Proteomes" id="UP000007102"/>
    </source>
</evidence>
<dbReference type="Gene3D" id="3.40.640.10">
    <property type="entry name" value="Type I PLP-dependent aspartate aminotransferase-like (Major domain)"/>
    <property type="match status" value="1"/>
</dbReference>
<dbReference type="PANTHER" id="PTHR42832:SF3">
    <property type="entry name" value="L-GLUTAMINE--4-(METHYLSULFANYL)-2-OXOBUTANOATE AMINOTRANSFERASE"/>
    <property type="match status" value="1"/>
</dbReference>
<dbReference type="InterPro" id="IPR050881">
    <property type="entry name" value="LL-DAP_aminotransferase"/>
</dbReference>
<dbReference type="Pfam" id="PF00155">
    <property type="entry name" value="Aminotran_1_2"/>
    <property type="match status" value="1"/>
</dbReference>
<keyword evidence="2 5" id="KW-0032">Aminotransferase</keyword>
<gene>
    <name evidence="5" type="ordered locus">Dester_0765</name>
</gene>
<feature type="domain" description="Aminotransferase class I/classII large" evidence="4">
    <location>
        <begin position="30"/>
        <end position="373"/>
    </location>
</feature>
<dbReference type="InterPro" id="IPR015421">
    <property type="entry name" value="PyrdxlP-dep_Trfase_major"/>
</dbReference>
<accession>F0S3I4</accession>
<dbReference type="CDD" id="cd00609">
    <property type="entry name" value="AAT_like"/>
    <property type="match status" value="1"/>
</dbReference>
<keyword evidence="3 5" id="KW-0808">Transferase</keyword>
<name>F0S3I4_DESTD</name>
<organism evidence="5 6">
    <name type="scientific">Desulfurobacterium thermolithotrophum (strain DSM 11699 / BSA)</name>
    <dbReference type="NCBI Taxonomy" id="868864"/>
    <lineage>
        <taxon>Bacteria</taxon>
        <taxon>Pseudomonadati</taxon>
        <taxon>Aquificota</taxon>
        <taxon>Aquificia</taxon>
        <taxon>Desulfurobacteriales</taxon>
        <taxon>Desulfurobacteriaceae</taxon>
        <taxon>Desulfurobacterium</taxon>
    </lineage>
</organism>
<dbReference type="InterPro" id="IPR015422">
    <property type="entry name" value="PyrdxlP-dep_Trfase_small"/>
</dbReference>
<dbReference type="KEGG" id="dte:Dester_0765"/>
<dbReference type="InParanoid" id="F0S3I4"/>
<dbReference type="STRING" id="868864.Dester_0765"/>
<dbReference type="GO" id="GO:0030170">
    <property type="term" value="F:pyridoxal phosphate binding"/>
    <property type="evidence" value="ECO:0007669"/>
    <property type="project" value="InterPro"/>
</dbReference>
<keyword evidence="6" id="KW-1185">Reference proteome</keyword>
<dbReference type="AlphaFoldDB" id="F0S3I4"/>
<evidence type="ECO:0000259" key="4">
    <source>
        <dbReference type="Pfam" id="PF00155"/>
    </source>
</evidence>
<reference evidence="6" key="2">
    <citation type="submission" date="2011-02" db="EMBL/GenBank/DDBJ databases">
        <title>The complete genome of Desulfurobacterium thermolithotrophum DSM 11699.</title>
        <authorList>
            <consortium name="US DOE Joint Genome Institute (JGI-PGF)"/>
            <person name="Lucas S."/>
            <person name="Copeland A."/>
            <person name="Lapidus A."/>
            <person name="Bruce D."/>
            <person name="Goodwin L."/>
            <person name="Pitluck S."/>
            <person name="Kyrpides N."/>
            <person name="Mavromatis K."/>
            <person name="Pagani I."/>
            <person name="Ivanova N."/>
            <person name="Mikhailova N."/>
            <person name="Daligault H."/>
            <person name="Detter J.C."/>
            <person name="Tapia R."/>
            <person name="Han C."/>
            <person name="Land M."/>
            <person name="Hauser L."/>
            <person name="Markowitz V."/>
            <person name="Cheng J.-F."/>
            <person name="Hugenholtz P."/>
            <person name="Woyke T."/>
            <person name="Wu D."/>
            <person name="Spring S."/>
            <person name="Brambilla E."/>
            <person name="Klenk H.-P."/>
            <person name="Eisen J.A."/>
        </authorList>
    </citation>
    <scope>NUCLEOTIDE SEQUENCE [LARGE SCALE GENOMIC DNA]</scope>
    <source>
        <strain evidence="6">DSM 11699 / BSA</strain>
    </source>
</reference>
<dbReference type="HOGENOM" id="CLU_017584_4_5_0"/>
<dbReference type="SUPFAM" id="SSF53383">
    <property type="entry name" value="PLP-dependent transferases"/>
    <property type="match status" value="1"/>
</dbReference>
<dbReference type="InterPro" id="IPR015424">
    <property type="entry name" value="PyrdxlP-dep_Trfase"/>
</dbReference>
<dbReference type="NCBIfam" id="TIGR03537">
    <property type="entry name" value="DapC"/>
    <property type="match status" value="1"/>
</dbReference>
<dbReference type="EC" id="2.6.1.83" evidence="5"/>
<protein>
    <submittedName>
        <fullName evidence="5">Succinyldiaminopimelate transaminase</fullName>
        <ecNumber evidence="5">2.6.1.83</ecNumber>
    </submittedName>
</protein>
<dbReference type="OrthoDB" id="9803354at2"/>
<comment type="cofactor">
    <cofactor evidence="1">
        <name>pyridoxal 5'-phosphate</name>
        <dbReference type="ChEBI" id="CHEBI:597326"/>
    </cofactor>
</comment>
<proteinExistence type="predicted"/>
<dbReference type="InterPro" id="IPR004839">
    <property type="entry name" value="Aminotransferase_I/II_large"/>
</dbReference>
<dbReference type="RefSeq" id="WP_013638361.1">
    <property type="nucleotide sequence ID" value="NC_015185.1"/>
</dbReference>
<dbReference type="eggNOG" id="COG0436">
    <property type="taxonomic scope" value="Bacteria"/>
</dbReference>
<evidence type="ECO:0000256" key="1">
    <source>
        <dbReference type="ARBA" id="ARBA00001933"/>
    </source>
</evidence>
<dbReference type="EMBL" id="CP002543">
    <property type="protein sequence ID" value="ADY73406.1"/>
    <property type="molecule type" value="Genomic_DNA"/>
</dbReference>
<dbReference type="Gene3D" id="3.90.1150.10">
    <property type="entry name" value="Aspartate Aminotransferase, domain 1"/>
    <property type="match status" value="1"/>
</dbReference>
<sequence>MNKKVRELQTYPMDSLVKAKEELKKAGKRIYDFGTGDPKEPTDPKIREALVKAIPEVSQYPTVKGRKDLREAIANWFFNRFHVLLDPETEVIPTAGSKEAIFHFPLVFIDTDTEKKKVIFGTPAYPVYERGTLFAGGEPYPVTLKFEEQFLLRLDKLPKSLLEETAIVWINYPHNPTGAVAPISYLEDTYNICREYGIILCSDECYTEIYFETPPHSLLEVGKKGAVVFHSLSKRSGMTGYRSGFVAGDSEIIQNYLKYRSSFGVASQDFIQQAAKVAWSDEEHVKERRAIFGQKRDIFVKFFKEIGLEFLYPEATFYLWVKVPNGISSKEYALHLLKYGIVISPGEFFGKGGKGFFRIALVPTLKECKEAVDIWKKAHKELMEKKNCR</sequence>
<dbReference type="Proteomes" id="UP000007102">
    <property type="component" value="Chromosome"/>
</dbReference>
<evidence type="ECO:0000256" key="3">
    <source>
        <dbReference type="ARBA" id="ARBA00022679"/>
    </source>
</evidence>
<dbReference type="PANTHER" id="PTHR42832">
    <property type="entry name" value="AMINO ACID AMINOTRANSFERASE"/>
    <property type="match status" value="1"/>
</dbReference>
<evidence type="ECO:0000313" key="5">
    <source>
        <dbReference type="EMBL" id="ADY73406.1"/>
    </source>
</evidence>
<reference evidence="5 6" key="1">
    <citation type="journal article" date="2011" name="Stand. Genomic Sci.">
        <title>Complete genome sequence of the thermophilic sulfur-reducer Desulfurobacterium thermolithotrophum type strain (BSA(T)) from a deep-sea hydrothermal vent.</title>
        <authorList>
            <person name="Goker M."/>
            <person name="Daligault H."/>
            <person name="Mwirichia R."/>
            <person name="Lapidus A."/>
            <person name="Lucas S."/>
            <person name="Deshpande S."/>
            <person name="Pagani I."/>
            <person name="Tapia R."/>
            <person name="Cheng J.F."/>
            <person name="Goodwin L."/>
            <person name="Pitluck S."/>
            <person name="Liolios K."/>
            <person name="Ivanova N."/>
            <person name="Mavromatis K."/>
            <person name="Mikhailova N."/>
            <person name="Pati A."/>
            <person name="Chen A."/>
            <person name="Palaniappan K."/>
            <person name="Han C."/>
            <person name="Land M."/>
            <person name="Hauser L."/>
            <person name="Pan C."/>
            <person name="Brambilla E.M."/>
            <person name="Rohde M."/>
            <person name="Spring S."/>
            <person name="Sikorski J."/>
            <person name="Wirth R."/>
            <person name="Detter J.C."/>
            <person name="Woyke T."/>
            <person name="Bristow J."/>
            <person name="Eisen J.A."/>
            <person name="Markowitz V."/>
            <person name="Hugenholtz P."/>
            <person name="Kyrpides N.C."/>
            <person name="Klenk H.P."/>
        </authorList>
    </citation>
    <scope>NUCLEOTIDE SEQUENCE [LARGE SCALE GENOMIC DNA]</scope>
    <source>
        <strain evidence="6">DSM 11699 / BSA</strain>
    </source>
</reference>